<accession>A0ABX1E7Q9</accession>
<feature type="domain" description="GST C-terminal" evidence="2">
    <location>
        <begin position="96"/>
        <end position="211"/>
    </location>
</feature>
<dbReference type="InterPro" id="IPR036249">
    <property type="entry name" value="Thioredoxin-like_sf"/>
</dbReference>
<dbReference type="Gene3D" id="3.40.30.10">
    <property type="entry name" value="Glutaredoxin"/>
    <property type="match status" value="1"/>
</dbReference>
<evidence type="ECO:0000313" key="3">
    <source>
        <dbReference type="EMBL" id="NKC31853.1"/>
    </source>
</evidence>
<dbReference type="InterPro" id="IPR004045">
    <property type="entry name" value="Glutathione_S-Trfase_N"/>
</dbReference>
<feature type="domain" description="GST N-terminal" evidence="1">
    <location>
        <begin position="3"/>
        <end position="90"/>
    </location>
</feature>
<dbReference type="SFLD" id="SFLDG00358">
    <property type="entry name" value="Main_(cytGST)"/>
    <property type="match status" value="1"/>
</dbReference>
<dbReference type="InterPro" id="IPR004046">
    <property type="entry name" value="GST_C"/>
</dbReference>
<comment type="caution">
    <text evidence="3">The sequence shown here is derived from an EMBL/GenBank/DDBJ whole genome shotgun (WGS) entry which is preliminary data.</text>
</comment>
<evidence type="ECO:0000259" key="2">
    <source>
        <dbReference type="PROSITE" id="PS50405"/>
    </source>
</evidence>
<evidence type="ECO:0000259" key="1">
    <source>
        <dbReference type="PROSITE" id="PS50404"/>
    </source>
</evidence>
<sequence length="211" mass="22190">MAGPRFLLHHAAGSRSVSVAWLLEEAGAGYELHWHDLQAGSQKDPGFLALNPAGKLPVLVDRGPDGSWQVVVTEGAAIAAYVADLLPEAGLSPPIGTPERAAWQFWMTYGPAVAEPAMADLAFPRARPAPASALGWPAFAAVQDRVETALAGHSWLVGARFTTADLVVGGLLGFMQSFGMLRPGPEIARYLGAIEARPARQRAQALQPPGA</sequence>
<reference evidence="3 4" key="1">
    <citation type="submission" date="2020-03" db="EMBL/GenBank/DDBJ databases">
        <title>Roseomonas selenitidurans sp. nov. isolated from urban soil.</title>
        <authorList>
            <person name="Liu H."/>
        </authorList>
    </citation>
    <scope>NUCLEOTIDE SEQUENCE [LARGE SCALE GENOMIC DNA]</scope>
    <source>
        <strain evidence="3 4">BU-1</strain>
    </source>
</reference>
<dbReference type="InterPro" id="IPR036282">
    <property type="entry name" value="Glutathione-S-Trfase_C_sf"/>
</dbReference>
<dbReference type="Pfam" id="PF00043">
    <property type="entry name" value="GST_C"/>
    <property type="match status" value="1"/>
</dbReference>
<dbReference type="PANTHER" id="PTHR44051">
    <property type="entry name" value="GLUTATHIONE S-TRANSFERASE-RELATED"/>
    <property type="match status" value="1"/>
</dbReference>
<dbReference type="SUPFAM" id="SSF52833">
    <property type="entry name" value="Thioredoxin-like"/>
    <property type="match status" value="1"/>
</dbReference>
<gene>
    <name evidence="3" type="ORF">HEQ75_13390</name>
</gene>
<protein>
    <submittedName>
        <fullName evidence="3">Glutathione S-transferase family protein</fullName>
    </submittedName>
</protein>
<dbReference type="Proteomes" id="UP000787635">
    <property type="component" value="Unassembled WGS sequence"/>
</dbReference>
<dbReference type="Gene3D" id="1.20.1050.10">
    <property type="match status" value="1"/>
</dbReference>
<dbReference type="SFLD" id="SFLDS00019">
    <property type="entry name" value="Glutathione_Transferase_(cytos"/>
    <property type="match status" value="1"/>
</dbReference>
<dbReference type="SFLD" id="SFLDG01150">
    <property type="entry name" value="Main.1:_Beta-like"/>
    <property type="match status" value="1"/>
</dbReference>
<dbReference type="Pfam" id="PF13409">
    <property type="entry name" value="GST_N_2"/>
    <property type="match status" value="1"/>
</dbReference>
<proteinExistence type="predicted"/>
<organism evidence="3 4">
    <name type="scientific">Falsiroseomonas selenitidurans</name>
    <dbReference type="NCBI Taxonomy" id="2716335"/>
    <lineage>
        <taxon>Bacteria</taxon>
        <taxon>Pseudomonadati</taxon>
        <taxon>Pseudomonadota</taxon>
        <taxon>Alphaproteobacteria</taxon>
        <taxon>Acetobacterales</taxon>
        <taxon>Roseomonadaceae</taxon>
        <taxon>Falsiroseomonas</taxon>
    </lineage>
</organism>
<dbReference type="SUPFAM" id="SSF47616">
    <property type="entry name" value="GST C-terminal domain-like"/>
    <property type="match status" value="1"/>
</dbReference>
<dbReference type="InterPro" id="IPR040079">
    <property type="entry name" value="Glutathione_S-Trfase"/>
</dbReference>
<dbReference type="PROSITE" id="PS50404">
    <property type="entry name" value="GST_NTER"/>
    <property type="match status" value="1"/>
</dbReference>
<dbReference type="PROSITE" id="PS50405">
    <property type="entry name" value="GST_CTER"/>
    <property type="match status" value="1"/>
</dbReference>
<dbReference type="PANTHER" id="PTHR44051:SF21">
    <property type="entry name" value="GLUTATHIONE S-TRANSFERASE FAMILY PROTEIN"/>
    <property type="match status" value="1"/>
</dbReference>
<name>A0ABX1E7Q9_9PROT</name>
<dbReference type="InterPro" id="IPR010987">
    <property type="entry name" value="Glutathione-S-Trfase_C-like"/>
</dbReference>
<dbReference type="RefSeq" id="WP_168031302.1">
    <property type="nucleotide sequence ID" value="NZ_JAAVNE010000019.1"/>
</dbReference>
<keyword evidence="4" id="KW-1185">Reference proteome</keyword>
<dbReference type="CDD" id="cd03207">
    <property type="entry name" value="GST_C_8"/>
    <property type="match status" value="1"/>
</dbReference>
<dbReference type="CDD" id="cd03046">
    <property type="entry name" value="GST_N_GTT1_like"/>
    <property type="match status" value="1"/>
</dbReference>
<evidence type="ECO:0000313" key="4">
    <source>
        <dbReference type="Proteomes" id="UP000787635"/>
    </source>
</evidence>
<dbReference type="EMBL" id="JAAVNE010000019">
    <property type="protein sequence ID" value="NKC31853.1"/>
    <property type="molecule type" value="Genomic_DNA"/>
</dbReference>